<dbReference type="AlphaFoldDB" id="J9CD29"/>
<evidence type="ECO:0000313" key="1">
    <source>
        <dbReference type="EMBL" id="EJW97885.1"/>
    </source>
</evidence>
<reference evidence="1" key="1">
    <citation type="journal article" date="2012" name="PLoS ONE">
        <title>Gene sets for utilization of primary and secondary nutrition supplies in the distal gut of endangered iberian lynx.</title>
        <authorList>
            <person name="Alcaide M."/>
            <person name="Messina E."/>
            <person name="Richter M."/>
            <person name="Bargiela R."/>
            <person name="Peplies J."/>
            <person name="Huws S.A."/>
            <person name="Newbold C.J."/>
            <person name="Golyshin P.N."/>
            <person name="Simon M.A."/>
            <person name="Lopez G."/>
            <person name="Yakimov M.M."/>
            <person name="Ferrer M."/>
        </authorList>
    </citation>
    <scope>NUCLEOTIDE SEQUENCE</scope>
</reference>
<accession>J9CD29</accession>
<organism evidence="1">
    <name type="scientific">gut metagenome</name>
    <dbReference type="NCBI Taxonomy" id="749906"/>
    <lineage>
        <taxon>unclassified sequences</taxon>
        <taxon>metagenomes</taxon>
        <taxon>organismal metagenomes</taxon>
    </lineage>
</organism>
<gene>
    <name evidence="1" type="ORF">EVA_14008</name>
</gene>
<comment type="caution">
    <text evidence="1">The sequence shown here is derived from an EMBL/GenBank/DDBJ whole genome shotgun (WGS) entry which is preliminary data.</text>
</comment>
<dbReference type="EMBL" id="AMCI01004537">
    <property type="protein sequence ID" value="EJW97885.1"/>
    <property type="molecule type" value="Genomic_DNA"/>
</dbReference>
<name>J9CD29_9ZZZZ</name>
<proteinExistence type="predicted"/>
<sequence length="52" mass="5663">MGCNSAIFIEPDSASTQISFDMFNHTLIVRTGNFNMRKSPLPEDVGRCGDAA</sequence>
<protein>
    <submittedName>
        <fullName evidence="1">Uncharacterized protein</fullName>
    </submittedName>
</protein>